<evidence type="ECO:0000313" key="1">
    <source>
        <dbReference type="EMBL" id="KAK2900343.1"/>
    </source>
</evidence>
<protein>
    <submittedName>
        <fullName evidence="1">Uncharacterized protein</fullName>
    </submittedName>
</protein>
<reference evidence="1" key="1">
    <citation type="submission" date="2023-08" db="EMBL/GenBank/DDBJ databases">
        <title>Chromosome-level Genome Assembly of mud carp (Cirrhinus molitorella).</title>
        <authorList>
            <person name="Liu H."/>
        </authorList>
    </citation>
    <scope>NUCLEOTIDE SEQUENCE</scope>
    <source>
        <strain evidence="1">Prfri</strain>
        <tissue evidence="1">Muscle</tissue>
    </source>
</reference>
<organism evidence="1 2">
    <name type="scientific">Cirrhinus molitorella</name>
    <name type="common">mud carp</name>
    <dbReference type="NCBI Taxonomy" id="172907"/>
    <lineage>
        <taxon>Eukaryota</taxon>
        <taxon>Metazoa</taxon>
        <taxon>Chordata</taxon>
        <taxon>Craniata</taxon>
        <taxon>Vertebrata</taxon>
        <taxon>Euteleostomi</taxon>
        <taxon>Actinopterygii</taxon>
        <taxon>Neopterygii</taxon>
        <taxon>Teleostei</taxon>
        <taxon>Ostariophysi</taxon>
        <taxon>Cypriniformes</taxon>
        <taxon>Cyprinidae</taxon>
        <taxon>Labeoninae</taxon>
        <taxon>Labeonini</taxon>
        <taxon>Cirrhinus</taxon>
    </lineage>
</organism>
<gene>
    <name evidence="1" type="ORF">Q8A67_008458</name>
</gene>
<dbReference type="Proteomes" id="UP001187343">
    <property type="component" value="Unassembled WGS sequence"/>
</dbReference>
<comment type="caution">
    <text evidence="1">The sequence shown here is derived from an EMBL/GenBank/DDBJ whole genome shotgun (WGS) entry which is preliminary data.</text>
</comment>
<sequence>MNDHSGKGRIRSPCASLIGHVNSYRRGEEGPGGAYAAAALDRTPNNRLKNWSLAGIGRYFLWRDTLDLPQRD</sequence>
<proteinExistence type="predicted"/>
<dbReference type="AlphaFoldDB" id="A0AA88PXE3"/>
<keyword evidence="2" id="KW-1185">Reference proteome</keyword>
<evidence type="ECO:0000313" key="2">
    <source>
        <dbReference type="Proteomes" id="UP001187343"/>
    </source>
</evidence>
<name>A0AA88PXE3_9TELE</name>
<accession>A0AA88PXE3</accession>
<dbReference type="EMBL" id="JAUYZG010000008">
    <property type="protein sequence ID" value="KAK2900343.1"/>
    <property type="molecule type" value="Genomic_DNA"/>
</dbReference>